<sequence length="67" mass="7756">MRKWRRELTLTLAAGQWHQRKKACLWLLASQPLGERWRLSNRASTLLLSSCSLLEGLKSFNCSKVVK</sequence>
<accession>A0AAD7P586</accession>
<evidence type="ECO:0000313" key="2">
    <source>
        <dbReference type="Proteomes" id="UP001163823"/>
    </source>
</evidence>
<reference evidence="1" key="1">
    <citation type="journal article" date="2023" name="Science">
        <title>Elucidation of the pathway for biosynthesis of saponin adjuvants from the soapbark tree.</title>
        <authorList>
            <person name="Reed J."/>
            <person name="Orme A."/>
            <person name="El-Demerdash A."/>
            <person name="Owen C."/>
            <person name="Martin L.B.B."/>
            <person name="Misra R.C."/>
            <person name="Kikuchi S."/>
            <person name="Rejzek M."/>
            <person name="Martin A.C."/>
            <person name="Harkess A."/>
            <person name="Leebens-Mack J."/>
            <person name="Louveau T."/>
            <person name="Stephenson M.J."/>
            <person name="Osbourn A."/>
        </authorList>
    </citation>
    <scope>NUCLEOTIDE SEQUENCE</scope>
    <source>
        <strain evidence="1">S10</strain>
    </source>
</reference>
<protein>
    <submittedName>
        <fullName evidence="1">Uncharacterized protein</fullName>
    </submittedName>
</protein>
<organism evidence="1 2">
    <name type="scientific">Quillaja saponaria</name>
    <name type="common">Soap bark tree</name>
    <dbReference type="NCBI Taxonomy" id="32244"/>
    <lineage>
        <taxon>Eukaryota</taxon>
        <taxon>Viridiplantae</taxon>
        <taxon>Streptophyta</taxon>
        <taxon>Embryophyta</taxon>
        <taxon>Tracheophyta</taxon>
        <taxon>Spermatophyta</taxon>
        <taxon>Magnoliopsida</taxon>
        <taxon>eudicotyledons</taxon>
        <taxon>Gunneridae</taxon>
        <taxon>Pentapetalae</taxon>
        <taxon>rosids</taxon>
        <taxon>fabids</taxon>
        <taxon>Fabales</taxon>
        <taxon>Quillajaceae</taxon>
        <taxon>Quillaja</taxon>
    </lineage>
</organism>
<dbReference type="Proteomes" id="UP001163823">
    <property type="component" value="Chromosome 14"/>
</dbReference>
<comment type="caution">
    <text evidence="1">The sequence shown here is derived from an EMBL/GenBank/DDBJ whole genome shotgun (WGS) entry which is preliminary data.</text>
</comment>
<dbReference type="AlphaFoldDB" id="A0AAD7P586"/>
<dbReference type="KEGG" id="qsa:O6P43_032351"/>
<keyword evidence="2" id="KW-1185">Reference proteome</keyword>
<evidence type="ECO:0000313" key="1">
    <source>
        <dbReference type="EMBL" id="KAJ7942718.1"/>
    </source>
</evidence>
<name>A0AAD7P586_QUISA</name>
<gene>
    <name evidence="1" type="ORF">O6P43_032351</name>
</gene>
<dbReference type="EMBL" id="JARAOO010000014">
    <property type="protein sequence ID" value="KAJ7942718.1"/>
    <property type="molecule type" value="Genomic_DNA"/>
</dbReference>
<proteinExistence type="predicted"/>